<evidence type="ECO:0000313" key="2">
    <source>
        <dbReference type="EMBL" id="KAA6356077.1"/>
    </source>
</evidence>
<dbReference type="EMBL" id="SNRW01033576">
    <property type="protein sequence ID" value="KAA6356077.1"/>
    <property type="molecule type" value="Genomic_DNA"/>
</dbReference>
<gene>
    <name evidence="2" type="ORF">EZS28_048396</name>
</gene>
<dbReference type="AlphaFoldDB" id="A0A5J4TCY3"/>
<evidence type="ECO:0000256" key="1">
    <source>
        <dbReference type="SAM" id="Phobius"/>
    </source>
</evidence>
<evidence type="ECO:0000313" key="3">
    <source>
        <dbReference type="Proteomes" id="UP000324800"/>
    </source>
</evidence>
<protein>
    <submittedName>
        <fullName evidence="2">Uncharacterized protein</fullName>
    </submittedName>
</protein>
<keyword evidence="1" id="KW-0812">Transmembrane</keyword>
<reference evidence="2 3" key="1">
    <citation type="submission" date="2019-03" db="EMBL/GenBank/DDBJ databases">
        <title>Single cell metagenomics reveals metabolic interactions within the superorganism composed of flagellate Streblomastix strix and complex community of Bacteroidetes bacteria on its surface.</title>
        <authorList>
            <person name="Treitli S.C."/>
            <person name="Kolisko M."/>
            <person name="Husnik F."/>
            <person name="Keeling P."/>
            <person name="Hampl V."/>
        </authorList>
    </citation>
    <scope>NUCLEOTIDE SEQUENCE [LARGE SCALE GENOMIC DNA]</scope>
    <source>
        <strain evidence="2">ST1C</strain>
    </source>
</reference>
<name>A0A5J4TCY3_9EUKA</name>
<organism evidence="2 3">
    <name type="scientific">Streblomastix strix</name>
    <dbReference type="NCBI Taxonomy" id="222440"/>
    <lineage>
        <taxon>Eukaryota</taxon>
        <taxon>Metamonada</taxon>
        <taxon>Preaxostyla</taxon>
        <taxon>Oxymonadida</taxon>
        <taxon>Streblomastigidae</taxon>
        <taxon>Streblomastix</taxon>
    </lineage>
</organism>
<accession>A0A5J4TCY3</accession>
<feature type="non-terminal residue" evidence="2">
    <location>
        <position position="1"/>
    </location>
</feature>
<proteinExistence type="predicted"/>
<comment type="caution">
    <text evidence="2">The sequence shown here is derived from an EMBL/GenBank/DDBJ whole genome shotgun (WGS) entry which is preliminary data.</text>
</comment>
<sequence>KKKEQGTNVISELQGGNSGQDVALHRLIIILILISHTIAIMSAIVGTIQYTNESESYKVGLENLLQVCTLTATALTLPSFAIQTLYHDISHKFKYQGIQDGQEETIPSWEQIKKNFEENGEQITRFVSNIYEKTTNTAPWEDSNLRIYIFDVSLQGDGTVNANPVMLAQELQLSSLIRAMTNLAQKSNQFGRLISKQPEIEMIIVGIYINFN</sequence>
<dbReference type="Proteomes" id="UP000324800">
    <property type="component" value="Unassembled WGS sequence"/>
</dbReference>
<keyword evidence="1" id="KW-0472">Membrane</keyword>
<keyword evidence="1" id="KW-1133">Transmembrane helix</keyword>
<feature type="transmembrane region" description="Helical" evidence="1">
    <location>
        <begin position="27"/>
        <end position="51"/>
    </location>
</feature>
<feature type="transmembrane region" description="Helical" evidence="1">
    <location>
        <begin position="63"/>
        <end position="86"/>
    </location>
</feature>